<evidence type="ECO:0000313" key="3">
    <source>
        <dbReference type="Proteomes" id="UP001221898"/>
    </source>
</evidence>
<evidence type="ECO:0000256" key="1">
    <source>
        <dbReference type="SAM" id="MobiDB-lite"/>
    </source>
</evidence>
<keyword evidence="3" id="KW-1185">Reference proteome</keyword>
<evidence type="ECO:0000313" key="2">
    <source>
        <dbReference type="EMBL" id="KAJ8410674.1"/>
    </source>
</evidence>
<sequence length="120" mass="12824">MIMSVIIAVPPPSARSDRGRAEGKNTIAGHFSGCFSGMSQSGDWGDQSSLKRKGNQLSASCVCRECPVNWPECLSQMWDRSGESRMKKVQPEKNTCLPAPGSPPVPRTPAPTGGLPLQIV</sequence>
<protein>
    <submittedName>
        <fullName evidence="2">Uncharacterized protein</fullName>
    </submittedName>
</protein>
<reference evidence="2" key="1">
    <citation type="journal article" date="2023" name="Science">
        <title>Genome structures resolve the early diversification of teleost fishes.</title>
        <authorList>
            <person name="Parey E."/>
            <person name="Louis A."/>
            <person name="Montfort J."/>
            <person name="Bouchez O."/>
            <person name="Roques C."/>
            <person name="Iampietro C."/>
            <person name="Lluch J."/>
            <person name="Castinel A."/>
            <person name="Donnadieu C."/>
            <person name="Desvignes T."/>
            <person name="Floi Bucao C."/>
            <person name="Jouanno E."/>
            <person name="Wen M."/>
            <person name="Mejri S."/>
            <person name="Dirks R."/>
            <person name="Jansen H."/>
            <person name="Henkel C."/>
            <person name="Chen W.J."/>
            <person name="Zahm M."/>
            <person name="Cabau C."/>
            <person name="Klopp C."/>
            <person name="Thompson A.W."/>
            <person name="Robinson-Rechavi M."/>
            <person name="Braasch I."/>
            <person name="Lecointre G."/>
            <person name="Bobe J."/>
            <person name="Postlethwait J.H."/>
            <person name="Berthelot C."/>
            <person name="Roest Crollius H."/>
            <person name="Guiguen Y."/>
        </authorList>
    </citation>
    <scope>NUCLEOTIDE SEQUENCE</scope>
    <source>
        <strain evidence="2">NC1722</strain>
    </source>
</reference>
<organism evidence="2 3">
    <name type="scientific">Aldrovandia affinis</name>
    <dbReference type="NCBI Taxonomy" id="143900"/>
    <lineage>
        <taxon>Eukaryota</taxon>
        <taxon>Metazoa</taxon>
        <taxon>Chordata</taxon>
        <taxon>Craniata</taxon>
        <taxon>Vertebrata</taxon>
        <taxon>Euteleostomi</taxon>
        <taxon>Actinopterygii</taxon>
        <taxon>Neopterygii</taxon>
        <taxon>Teleostei</taxon>
        <taxon>Notacanthiformes</taxon>
        <taxon>Halosauridae</taxon>
        <taxon>Aldrovandia</taxon>
    </lineage>
</organism>
<feature type="region of interest" description="Disordered" evidence="1">
    <location>
        <begin position="84"/>
        <end position="120"/>
    </location>
</feature>
<dbReference type="EMBL" id="JAINUG010000025">
    <property type="protein sequence ID" value="KAJ8410674.1"/>
    <property type="molecule type" value="Genomic_DNA"/>
</dbReference>
<feature type="compositionally biased region" description="Pro residues" evidence="1">
    <location>
        <begin position="100"/>
        <end position="109"/>
    </location>
</feature>
<gene>
    <name evidence="2" type="ORF">AAFF_G00186310</name>
</gene>
<dbReference type="AlphaFoldDB" id="A0AAD7SXM7"/>
<dbReference type="Proteomes" id="UP001221898">
    <property type="component" value="Unassembled WGS sequence"/>
</dbReference>
<comment type="caution">
    <text evidence="2">The sequence shown here is derived from an EMBL/GenBank/DDBJ whole genome shotgun (WGS) entry which is preliminary data.</text>
</comment>
<name>A0AAD7SXM7_9TELE</name>
<proteinExistence type="predicted"/>
<accession>A0AAD7SXM7</accession>